<feature type="repeat" description="PPR" evidence="2">
    <location>
        <begin position="186"/>
        <end position="220"/>
    </location>
</feature>
<dbReference type="InterPro" id="IPR002885">
    <property type="entry name" value="PPR_rpt"/>
</dbReference>
<dbReference type="AlphaFoldDB" id="A0A2H5PSG9"/>
<dbReference type="NCBIfam" id="TIGR00756">
    <property type="entry name" value="PPR"/>
    <property type="match status" value="5"/>
</dbReference>
<name>A0A2H5PSG9_CITUN</name>
<dbReference type="FunFam" id="1.25.40.10:FF:000184">
    <property type="entry name" value="Pentatricopeptide repeat-containing protein, chloroplastic"/>
    <property type="match status" value="1"/>
</dbReference>
<evidence type="ECO:0000313" key="4">
    <source>
        <dbReference type="Proteomes" id="UP000236630"/>
    </source>
</evidence>
<gene>
    <name evidence="3" type="ORF">CUMW_163350</name>
</gene>
<dbReference type="PANTHER" id="PTHR47926">
    <property type="entry name" value="PENTATRICOPEPTIDE REPEAT-CONTAINING PROTEIN"/>
    <property type="match status" value="1"/>
</dbReference>
<dbReference type="GO" id="GO:0003723">
    <property type="term" value="F:RNA binding"/>
    <property type="evidence" value="ECO:0007669"/>
    <property type="project" value="InterPro"/>
</dbReference>
<dbReference type="Gene3D" id="1.25.40.10">
    <property type="entry name" value="Tetratricopeptide repeat domain"/>
    <property type="match status" value="4"/>
</dbReference>
<dbReference type="InterPro" id="IPR046960">
    <property type="entry name" value="PPR_At4g14850-like_plant"/>
</dbReference>
<protein>
    <recommendedName>
        <fullName evidence="5">Pentacotripeptide-repeat region of PRORP domain-containing protein</fullName>
    </recommendedName>
</protein>
<accession>A0A2H5PSG9</accession>
<organism evidence="3 4">
    <name type="scientific">Citrus unshiu</name>
    <name type="common">Satsuma mandarin</name>
    <name type="synonym">Citrus nobilis var. unshiu</name>
    <dbReference type="NCBI Taxonomy" id="55188"/>
    <lineage>
        <taxon>Eukaryota</taxon>
        <taxon>Viridiplantae</taxon>
        <taxon>Streptophyta</taxon>
        <taxon>Embryophyta</taxon>
        <taxon>Tracheophyta</taxon>
        <taxon>Spermatophyta</taxon>
        <taxon>Magnoliopsida</taxon>
        <taxon>eudicotyledons</taxon>
        <taxon>Gunneridae</taxon>
        <taxon>Pentapetalae</taxon>
        <taxon>rosids</taxon>
        <taxon>malvids</taxon>
        <taxon>Sapindales</taxon>
        <taxon>Rutaceae</taxon>
        <taxon>Aurantioideae</taxon>
        <taxon>Citrus</taxon>
    </lineage>
</organism>
<feature type="repeat" description="PPR" evidence="2">
    <location>
        <begin position="117"/>
        <end position="151"/>
    </location>
</feature>
<dbReference type="Pfam" id="PF13041">
    <property type="entry name" value="PPR_2"/>
    <property type="match status" value="3"/>
</dbReference>
<dbReference type="EMBL" id="BDQV01000116">
    <property type="protein sequence ID" value="GAY55294.1"/>
    <property type="molecule type" value="Genomic_DNA"/>
</dbReference>
<dbReference type="InterPro" id="IPR046848">
    <property type="entry name" value="E_motif"/>
</dbReference>
<feature type="repeat" description="PPR" evidence="2">
    <location>
        <begin position="322"/>
        <end position="356"/>
    </location>
</feature>
<dbReference type="Pfam" id="PF01535">
    <property type="entry name" value="PPR"/>
    <property type="match status" value="2"/>
</dbReference>
<dbReference type="FunFam" id="1.25.40.10:FF:000348">
    <property type="entry name" value="Pentatricopeptide repeat-containing protein chloroplastic"/>
    <property type="match status" value="1"/>
</dbReference>
<keyword evidence="1" id="KW-0677">Repeat</keyword>
<comment type="caution">
    <text evidence="3">The sequence shown here is derived from an EMBL/GenBank/DDBJ whole genome shotgun (WGS) entry which is preliminary data.</text>
</comment>
<dbReference type="PROSITE" id="PS51375">
    <property type="entry name" value="PPR"/>
    <property type="match status" value="4"/>
</dbReference>
<feature type="repeat" description="PPR" evidence="2">
    <location>
        <begin position="82"/>
        <end position="116"/>
    </location>
</feature>
<evidence type="ECO:0000256" key="1">
    <source>
        <dbReference type="ARBA" id="ARBA00022737"/>
    </source>
</evidence>
<dbReference type="Proteomes" id="UP000236630">
    <property type="component" value="Unassembled WGS sequence"/>
</dbReference>
<sequence length="556" mass="62208">MLVEEIIPANPATSSKAPTTRQIFSLLQIRNTTKTHFQIHSQIIINGFSQKNYILAKLLAFYVTSGYLINAQKVFEKTENPSTSIWNQMIRGHARSETPEKSVYLYKQMIDKETEPDEYTYSFLLSVCARCGFFREGEQVHGRVLASGYCSNVFIRTNLMNLYLMSGGECGVGCARLLFDDMPARSVVSWNSLLKGYVKRGDIDGAWKIFDEMPHRNVVSWTTMISGCAQNGKSRQALSLFNEMRRARVGLDQVALVAALSACAEIGDLKLGKWIHSYVEENFSVGREPILVSLNNALIHMYASCGEIKEAHGVFRKMQRRNTVSWTSMITGFAKQGYAQEALVFFEWMQSSGVNGARPDELTFLGVLSACSHGGFVDEGRQFFECMNQNWGIKPRIEHYGCMVDLFSRAGLMDEAFSLVQNMPMKPNDAVLGSLLLGCRIHNNAELASQVAQKLVAEIDPEQAAGYLALLANVYAAAKRWQDVAAVRQKMIKMGVRKPPGQSWVQINGVLHDFVAGDSTYKQASLIYKTLGEITMQAMREGYKPDISELFLGIEE</sequence>
<proteinExistence type="predicted"/>
<evidence type="ECO:0008006" key="5">
    <source>
        <dbReference type="Google" id="ProtNLM"/>
    </source>
</evidence>
<dbReference type="Pfam" id="PF20431">
    <property type="entry name" value="E_motif"/>
    <property type="match status" value="1"/>
</dbReference>
<dbReference type="PANTHER" id="PTHR47926:SF526">
    <property type="entry name" value="PENTACOTRIPEPTIDE-REPEAT REGION OF PRORP DOMAIN-CONTAINING PROTEIN"/>
    <property type="match status" value="1"/>
</dbReference>
<reference evidence="3 4" key="1">
    <citation type="journal article" date="2017" name="Front. Genet.">
        <title>Draft sequencing of the heterozygous diploid genome of Satsuma (Citrus unshiu Marc.) using a hybrid assembly approach.</title>
        <authorList>
            <person name="Shimizu T."/>
            <person name="Tanizawa Y."/>
            <person name="Mochizuki T."/>
            <person name="Nagasaki H."/>
            <person name="Yoshioka T."/>
            <person name="Toyoda A."/>
            <person name="Fujiyama A."/>
            <person name="Kaminuma E."/>
            <person name="Nakamura Y."/>
        </authorList>
    </citation>
    <scope>NUCLEOTIDE SEQUENCE [LARGE SCALE GENOMIC DNA]</scope>
    <source>
        <strain evidence="4">cv. Miyagawa wase</strain>
    </source>
</reference>
<keyword evidence="4" id="KW-1185">Reference proteome</keyword>
<dbReference type="GO" id="GO:0009451">
    <property type="term" value="P:RNA modification"/>
    <property type="evidence" value="ECO:0007669"/>
    <property type="project" value="InterPro"/>
</dbReference>
<evidence type="ECO:0000256" key="2">
    <source>
        <dbReference type="PROSITE-ProRule" id="PRU00708"/>
    </source>
</evidence>
<evidence type="ECO:0000313" key="3">
    <source>
        <dbReference type="EMBL" id="GAY55294.1"/>
    </source>
</evidence>
<dbReference type="InterPro" id="IPR011990">
    <property type="entry name" value="TPR-like_helical_dom_sf"/>
</dbReference>